<proteinExistence type="inferred from homology"/>
<dbReference type="CDD" id="cd17283">
    <property type="entry name" value="RMtype1_S_Hpy180ORF7835P_TRD2-CR2_like"/>
    <property type="match status" value="1"/>
</dbReference>
<dbReference type="PANTHER" id="PTHR30408">
    <property type="entry name" value="TYPE-1 RESTRICTION ENZYME ECOKI SPECIFICITY PROTEIN"/>
    <property type="match status" value="1"/>
</dbReference>
<reference evidence="5 6" key="1">
    <citation type="submission" date="2019-03" db="EMBL/GenBank/DDBJ databases">
        <title>Genomic Encyclopedia of Type Strains, Phase IV (KMG-IV): sequencing the most valuable type-strain genomes for metagenomic binning, comparative biology and taxonomic classification.</title>
        <authorList>
            <person name="Goeker M."/>
        </authorList>
    </citation>
    <scope>NUCLEOTIDE SEQUENCE [LARGE SCALE GENOMIC DNA]</scope>
    <source>
        <strain evidence="5 6">DSM 29489</strain>
    </source>
</reference>
<dbReference type="Pfam" id="PF01420">
    <property type="entry name" value="Methylase_S"/>
    <property type="match status" value="1"/>
</dbReference>
<dbReference type="EMBL" id="SLZZ01000010">
    <property type="protein sequence ID" value="TCS78899.1"/>
    <property type="molecule type" value="Genomic_DNA"/>
</dbReference>
<dbReference type="InterPro" id="IPR000055">
    <property type="entry name" value="Restrct_endonuc_typeI_TRD"/>
</dbReference>
<dbReference type="PANTHER" id="PTHR30408:SF13">
    <property type="entry name" value="TYPE I RESTRICTION ENZYME HINDI SPECIFICITY SUBUNIT"/>
    <property type="match status" value="1"/>
</dbReference>
<dbReference type="InterPro" id="IPR044946">
    <property type="entry name" value="Restrct_endonuc_typeI_TRD_sf"/>
</dbReference>
<dbReference type="InterPro" id="IPR052021">
    <property type="entry name" value="Type-I_RS_S_subunit"/>
</dbReference>
<evidence type="ECO:0000313" key="6">
    <source>
        <dbReference type="Proteomes" id="UP000295726"/>
    </source>
</evidence>
<feature type="domain" description="Type I restriction modification DNA specificity" evidence="4">
    <location>
        <begin position="19"/>
        <end position="164"/>
    </location>
</feature>
<evidence type="ECO:0000256" key="2">
    <source>
        <dbReference type="ARBA" id="ARBA00022747"/>
    </source>
</evidence>
<protein>
    <submittedName>
        <fullName evidence="5">Type I restriction modification DNA specificity protein</fullName>
    </submittedName>
</protein>
<dbReference type="Gene3D" id="1.10.287.1120">
    <property type="entry name" value="Bipartite methylase S protein"/>
    <property type="match status" value="1"/>
</dbReference>
<dbReference type="GO" id="GO:0009307">
    <property type="term" value="P:DNA restriction-modification system"/>
    <property type="evidence" value="ECO:0007669"/>
    <property type="project" value="UniProtKB-KW"/>
</dbReference>
<comment type="similarity">
    <text evidence="1">Belongs to the type-I restriction system S methylase family.</text>
</comment>
<organism evidence="5 6">
    <name type="scientific">Muricomes intestini</name>
    <dbReference type="NCBI Taxonomy" id="1796634"/>
    <lineage>
        <taxon>Bacteria</taxon>
        <taxon>Bacillati</taxon>
        <taxon>Bacillota</taxon>
        <taxon>Clostridia</taxon>
        <taxon>Lachnospirales</taxon>
        <taxon>Lachnospiraceae</taxon>
        <taxon>Muricomes</taxon>
    </lineage>
</organism>
<comment type="caution">
    <text evidence="5">The sequence shown here is derived from an EMBL/GenBank/DDBJ whole genome shotgun (WGS) entry which is preliminary data.</text>
</comment>
<dbReference type="Proteomes" id="UP000295726">
    <property type="component" value="Unassembled WGS sequence"/>
</dbReference>
<gene>
    <name evidence="5" type="ORF">EDD59_110113</name>
</gene>
<dbReference type="AlphaFoldDB" id="A0A4R3K7S0"/>
<evidence type="ECO:0000313" key="5">
    <source>
        <dbReference type="EMBL" id="TCS78899.1"/>
    </source>
</evidence>
<evidence type="ECO:0000256" key="1">
    <source>
        <dbReference type="ARBA" id="ARBA00010923"/>
    </source>
</evidence>
<evidence type="ECO:0000259" key="4">
    <source>
        <dbReference type="Pfam" id="PF01420"/>
    </source>
</evidence>
<keyword evidence="6" id="KW-1185">Reference proteome</keyword>
<dbReference type="Gene3D" id="3.90.220.20">
    <property type="entry name" value="DNA methylase specificity domains"/>
    <property type="match status" value="1"/>
</dbReference>
<dbReference type="SUPFAM" id="SSF116734">
    <property type="entry name" value="DNA methylase specificity domain"/>
    <property type="match status" value="1"/>
</dbReference>
<evidence type="ECO:0000256" key="3">
    <source>
        <dbReference type="ARBA" id="ARBA00023125"/>
    </source>
</evidence>
<dbReference type="GO" id="GO:0003677">
    <property type="term" value="F:DNA binding"/>
    <property type="evidence" value="ECO:0007669"/>
    <property type="project" value="UniProtKB-KW"/>
</dbReference>
<keyword evidence="3" id="KW-0238">DNA-binding</keyword>
<sequence>MALFKSWFIDFEPFDRQVPKTWINGVLGDFVEIKRGGSPRPIQNFLSDSGFHWLKISDATGITSPFINEIKEYIIEAGLKKTVYLKSGSLVLSNSATPGLPKILDIDTCIHDGWLYFPSSKFSNEYLYLYFKHIRDNLIALGNGSVFTNLKTDILKNYPTYLPTEDVLKKFDGLVQPIFSMILSKTREIKRLAEIRDTLLPKLMSGELDVSDTEL</sequence>
<name>A0A4R3K7S0_9FIRM</name>
<accession>A0A4R3K7S0</accession>
<keyword evidence="2" id="KW-0680">Restriction system</keyword>